<dbReference type="GO" id="GO:0005634">
    <property type="term" value="C:nucleus"/>
    <property type="evidence" value="ECO:0007669"/>
    <property type="project" value="UniProtKB-SubCell"/>
</dbReference>
<feature type="domain" description="Myb-like" evidence="5">
    <location>
        <begin position="10"/>
        <end position="76"/>
    </location>
</feature>
<dbReference type="CDD" id="cd00167">
    <property type="entry name" value="SANT"/>
    <property type="match status" value="1"/>
</dbReference>
<dbReference type="PANTHER" id="PTHR10641">
    <property type="entry name" value="MYB FAMILY TRANSCRIPTION FACTOR"/>
    <property type="match status" value="1"/>
</dbReference>
<evidence type="ECO:0000256" key="4">
    <source>
        <dbReference type="SAM" id="MobiDB-lite"/>
    </source>
</evidence>
<dbReference type="InterPro" id="IPR017930">
    <property type="entry name" value="Myb_dom"/>
</dbReference>
<dbReference type="AlphaFoldDB" id="A0A6A3BG47"/>
<dbReference type="InterPro" id="IPR009057">
    <property type="entry name" value="Homeodomain-like_sf"/>
</dbReference>
<evidence type="ECO:0000256" key="3">
    <source>
        <dbReference type="ARBA" id="ARBA00023242"/>
    </source>
</evidence>
<dbReference type="Pfam" id="PF00249">
    <property type="entry name" value="Myb_DNA-binding"/>
    <property type="match status" value="1"/>
</dbReference>
<protein>
    <submittedName>
        <fullName evidence="7">Uncharacterized protein</fullName>
    </submittedName>
</protein>
<feature type="region of interest" description="Disordered" evidence="4">
    <location>
        <begin position="103"/>
        <end position="122"/>
    </location>
</feature>
<keyword evidence="2" id="KW-0238">DNA-binding</keyword>
<dbReference type="EMBL" id="VEPZ02000855">
    <property type="protein sequence ID" value="KAE8716036.1"/>
    <property type="molecule type" value="Genomic_DNA"/>
</dbReference>
<evidence type="ECO:0000313" key="7">
    <source>
        <dbReference type="EMBL" id="KAE8716036.1"/>
    </source>
</evidence>
<evidence type="ECO:0000259" key="6">
    <source>
        <dbReference type="PROSITE" id="PS51294"/>
    </source>
</evidence>
<dbReference type="GO" id="GO:0003677">
    <property type="term" value="F:DNA binding"/>
    <property type="evidence" value="ECO:0007669"/>
    <property type="project" value="UniProtKB-KW"/>
</dbReference>
<evidence type="ECO:0000256" key="1">
    <source>
        <dbReference type="ARBA" id="ARBA00004123"/>
    </source>
</evidence>
<dbReference type="Gene3D" id="1.10.10.60">
    <property type="entry name" value="Homeodomain-like"/>
    <property type="match status" value="1"/>
</dbReference>
<proteinExistence type="predicted"/>
<gene>
    <name evidence="7" type="ORF">F3Y22_tig00110156pilonHSYRG00253</name>
</gene>
<evidence type="ECO:0000313" key="8">
    <source>
        <dbReference type="Proteomes" id="UP000436088"/>
    </source>
</evidence>
<dbReference type="Proteomes" id="UP000436088">
    <property type="component" value="Unassembled WGS sequence"/>
</dbReference>
<comment type="subcellular location">
    <subcellularLocation>
        <location evidence="1">Nucleus</location>
    </subcellularLocation>
</comment>
<dbReference type="SUPFAM" id="SSF46689">
    <property type="entry name" value="Homeodomain-like"/>
    <property type="match status" value="1"/>
</dbReference>
<comment type="caution">
    <text evidence="7">The sequence shown here is derived from an EMBL/GenBank/DDBJ whole genome shotgun (WGS) entry which is preliminary data.</text>
</comment>
<evidence type="ECO:0000259" key="5">
    <source>
        <dbReference type="PROSITE" id="PS50090"/>
    </source>
</evidence>
<name>A0A6A3BG47_HIBSY</name>
<dbReference type="PROSITE" id="PS51294">
    <property type="entry name" value="HTH_MYB"/>
    <property type="match status" value="1"/>
</dbReference>
<reference evidence="7" key="1">
    <citation type="submission" date="2019-09" db="EMBL/GenBank/DDBJ databases">
        <title>Draft genome information of white flower Hibiscus syriacus.</title>
        <authorList>
            <person name="Kim Y.-M."/>
        </authorList>
    </citation>
    <scope>NUCLEOTIDE SEQUENCE [LARGE SCALE GENOMIC DNA]</scope>
    <source>
        <strain evidence="7">YM2019G1</strain>
    </source>
</reference>
<dbReference type="InterPro" id="IPR001005">
    <property type="entry name" value="SANT/Myb"/>
</dbReference>
<dbReference type="PANTHER" id="PTHR10641:SF586">
    <property type="entry name" value="TRANSCRIPTION FACTOR MYB16"/>
    <property type="match status" value="1"/>
</dbReference>
<accession>A0A6A3BG47</accession>
<organism evidence="7 8">
    <name type="scientific">Hibiscus syriacus</name>
    <name type="common">Rose of Sharon</name>
    <dbReference type="NCBI Taxonomy" id="106335"/>
    <lineage>
        <taxon>Eukaryota</taxon>
        <taxon>Viridiplantae</taxon>
        <taxon>Streptophyta</taxon>
        <taxon>Embryophyta</taxon>
        <taxon>Tracheophyta</taxon>
        <taxon>Spermatophyta</taxon>
        <taxon>Magnoliopsida</taxon>
        <taxon>eudicotyledons</taxon>
        <taxon>Gunneridae</taxon>
        <taxon>Pentapetalae</taxon>
        <taxon>rosids</taxon>
        <taxon>malvids</taxon>
        <taxon>Malvales</taxon>
        <taxon>Malvaceae</taxon>
        <taxon>Malvoideae</taxon>
        <taxon>Hibiscus</taxon>
    </lineage>
</organism>
<evidence type="ECO:0000256" key="2">
    <source>
        <dbReference type="ARBA" id="ARBA00023125"/>
    </source>
</evidence>
<sequence length="188" mass="21390">MGRSRSRIDANGLKRGPWTPEEDEKLMAYIKKHGHGSWQLYRRKLTGMIKYLRPGIKRGRFSLQGQKTIIQLMLSWAIDGLQLLLIYGEEQITKSRRKKLAMQGIDPSTHRPVAAPSGSVNNDSKKVSVPKVWFRYSLTVISIQGCSIDTLFRFWNYISKMVSRGAIQGLFDSSDLNSDSAEYVSSYV</sequence>
<dbReference type="InterPro" id="IPR015495">
    <property type="entry name" value="Myb_TF_plants"/>
</dbReference>
<keyword evidence="8" id="KW-1185">Reference proteome</keyword>
<dbReference type="PROSITE" id="PS50090">
    <property type="entry name" value="MYB_LIKE"/>
    <property type="match status" value="1"/>
</dbReference>
<keyword evidence="3" id="KW-0539">Nucleus</keyword>
<feature type="domain" description="HTH myb-type" evidence="6">
    <location>
        <begin position="10"/>
        <end position="56"/>
    </location>
</feature>